<accession>A0A3B0Y5Z9</accession>
<reference evidence="2" key="1">
    <citation type="submission" date="2018-06" db="EMBL/GenBank/DDBJ databases">
        <authorList>
            <person name="Zhirakovskaya E."/>
        </authorList>
    </citation>
    <scope>NUCLEOTIDE SEQUENCE</scope>
</reference>
<protein>
    <recommendedName>
        <fullName evidence="1">Sulfatase N-terminal domain-containing protein</fullName>
    </recommendedName>
</protein>
<gene>
    <name evidence="2" type="ORF">MNBD_GAMMA12-1683</name>
</gene>
<dbReference type="NCBIfam" id="NF038075">
    <property type="entry name" value="fam_STM4013"/>
    <property type="match status" value="1"/>
</dbReference>
<dbReference type="AlphaFoldDB" id="A0A3B0Y5Z9"/>
<evidence type="ECO:0000313" key="2">
    <source>
        <dbReference type="EMBL" id="VAW72270.1"/>
    </source>
</evidence>
<dbReference type="InterPro" id="IPR047838">
    <property type="entry name" value="STM4013-like"/>
</dbReference>
<evidence type="ECO:0000259" key="1">
    <source>
        <dbReference type="Pfam" id="PF00884"/>
    </source>
</evidence>
<name>A0A3B0Y5Z9_9ZZZZ</name>
<organism evidence="2">
    <name type="scientific">hydrothermal vent metagenome</name>
    <dbReference type="NCBI Taxonomy" id="652676"/>
    <lineage>
        <taxon>unclassified sequences</taxon>
        <taxon>metagenomes</taxon>
        <taxon>ecological metagenomes</taxon>
    </lineage>
</organism>
<dbReference type="InterPro" id="IPR017850">
    <property type="entry name" value="Alkaline_phosphatase_core_sf"/>
</dbReference>
<dbReference type="Gene3D" id="3.40.720.10">
    <property type="entry name" value="Alkaline Phosphatase, subunit A"/>
    <property type="match status" value="1"/>
</dbReference>
<proteinExistence type="predicted"/>
<dbReference type="Pfam" id="PF00884">
    <property type="entry name" value="Sulfatase"/>
    <property type="match status" value="1"/>
</dbReference>
<feature type="domain" description="Sulfatase N-terminal" evidence="1">
    <location>
        <begin position="22"/>
        <end position="265"/>
    </location>
</feature>
<dbReference type="EMBL" id="UOFL01000036">
    <property type="protein sequence ID" value="VAW72270.1"/>
    <property type="molecule type" value="Genomic_DNA"/>
</dbReference>
<sequence length="279" mass="31271">MTMVIKNHSMPVNMNHIVGSHHIVLITLDSLRFDVAQEAWAKGLTPNIAKFLPDDGWQRCHTPGNFTYPAHQAFFSGFLPTPASPGLHPRLFASRFSGATTTVDETFICDQPTIVEGLAEQGYHTICIGGVGFFNKTTPLSSTFTDMFVESHWQESFGVTDPDSAKTQINFAVERVKQIATQQKLFLFINISAIHQPNFFYLDNPDWIARKDSVKSQQAALIYVDSQLPILFSAIRETGPLFCVLCSDHGDAYGEDGFYGHRLNHEVVLTVPYTHFVWD</sequence>
<dbReference type="InterPro" id="IPR000917">
    <property type="entry name" value="Sulfatase_N"/>
</dbReference>
<dbReference type="SUPFAM" id="SSF53649">
    <property type="entry name" value="Alkaline phosphatase-like"/>
    <property type="match status" value="1"/>
</dbReference>